<feature type="transmembrane region" description="Helical" evidence="1">
    <location>
        <begin position="6"/>
        <end position="25"/>
    </location>
</feature>
<proteinExistence type="predicted"/>
<keyword evidence="3" id="KW-1185">Reference proteome</keyword>
<reference evidence="2 3" key="1">
    <citation type="journal article" date="2014" name="Int. J. Syst. Evol. Microbiol.">
        <title>Draft Genome Sequence of Corynebacterium ulcerans FRC58, Isolated from the Bronchitic Aspiration of a Patient in France.</title>
        <authorList>
            <person name="Silva Ado S."/>
            <person name="Barauna R.A."/>
            <person name="de Sa P.C."/>
            <person name="das Gracas D.A."/>
            <person name="Carneiro A.R."/>
            <person name="Thouvenin M."/>
            <person name="Azevedo V."/>
            <person name="Badell E."/>
            <person name="Guiso N."/>
            <person name="da Silva A.L."/>
            <person name="Ramos R.T."/>
        </authorList>
    </citation>
    <scope>NUCLEOTIDE SEQUENCE [LARGE SCALE GENOMIC DNA]</scope>
    <source>
        <strain evidence="2 3">FRC58</strain>
    </source>
</reference>
<dbReference type="Proteomes" id="UP000036185">
    <property type="component" value="Chromosome"/>
</dbReference>
<sequence length="38" mass="4517">MQVALMVLSIICLIFTVIAAVYTYYENKKFRKEHHLDD</sequence>
<evidence type="ECO:0000256" key="1">
    <source>
        <dbReference type="SAM" id="Phobius"/>
    </source>
</evidence>
<name>A0ABN4GV85_CORUL</name>
<keyword evidence="1" id="KW-1133">Transmembrane helix</keyword>
<accession>A0ABN4GV85</accession>
<keyword evidence="1" id="KW-0472">Membrane</keyword>
<evidence type="ECO:0000313" key="2">
    <source>
        <dbReference type="EMBL" id="AKN76149.1"/>
    </source>
</evidence>
<gene>
    <name evidence="2" type="ORF">CulFRC58_0295</name>
</gene>
<protein>
    <submittedName>
        <fullName evidence="2">Uncharacterized protein</fullName>
    </submittedName>
</protein>
<dbReference type="EMBL" id="CP011913">
    <property type="protein sequence ID" value="AKN76149.1"/>
    <property type="molecule type" value="Genomic_DNA"/>
</dbReference>
<keyword evidence="1" id="KW-0812">Transmembrane</keyword>
<organism evidence="2 3">
    <name type="scientific">Corynebacterium ulcerans FRC58</name>
    <dbReference type="NCBI Taxonomy" id="1408268"/>
    <lineage>
        <taxon>Bacteria</taxon>
        <taxon>Bacillati</taxon>
        <taxon>Actinomycetota</taxon>
        <taxon>Actinomycetes</taxon>
        <taxon>Mycobacteriales</taxon>
        <taxon>Corynebacteriaceae</taxon>
        <taxon>Corynebacterium</taxon>
    </lineage>
</organism>
<evidence type="ECO:0000313" key="3">
    <source>
        <dbReference type="Proteomes" id="UP000036185"/>
    </source>
</evidence>